<dbReference type="EMBL" id="KY368639">
    <property type="protein sequence ID" value="APZ82382.1"/>
    <property type="molecule type" value="Genomic_DNA"/>
</dbReference>
<protein>
    <submittedName>
        <fullName evidence="1">Uncharacterized protein</fullName>
    </submittedName>
</protein>
<accession>A0A217EQQ7</accession>
<organism evidence="1 2">
    <name type="scientific">Bacillus phage vB_BsuM-Goe2</name>
    <dbReference type="NCBI Taxonomy" id="1933062"/>
    <lineage>
        <taxon>Viruses</taxon>
        <taxon>Duplodnaviria</taxon>
        <taxon>Heunggongvirae</taxon>
        <taxon>Uroviricota</taxon>
        <taxon>Caudoviricetes</taxon>
        <taxon>Herelleviridae</taxon>
        <taxon>Spounavirinae</taxon>
        <taxon>Okubovirus</taxon>
        <taxon>Okubovirus camphawk</taxon>
    </lineage>
</organism>
<evidence type="ECO:0000313" key="1">
    <source>
        <dbReference type="EMBL" id="APZ82382.1"/>
    </source>
</evidence>
<evidence type="ECO:0000313" key="2">
    <source>
        <dbReference type="Proteomes" id="UP000224660"/>
    </source>
</evidence>
<dbReference type="Proteomes" id="UP000224660">
    <property type="component" value="Segment"/>
</dbReference>
<proteinExistence type="predicted"/>
<gene>
    <name evidence="1" type="ORF">Goe2_c14600</name>
</gene>
<sequence>MKQDTLIKGLVESLKLSTAHTFDIHVGMFKDAWYDVFREDPPQSAINTIERMRKKVLR</sequence>
<reference evidence="1 2" key="1">
    <citation type="journal article" date="2017" name="Viruses">
        <title>Characterization of Bacillus subtilis Viruses vB_BsuM-Goe2 and vB_BsuM-Goe3.</title>
        <authorList>
            <person name="Willms I.M."/>
            <person name="Hoppert M."/>
            <person name="Hertel R."/>
        </authorList>
    </citation>
    <scope>NUCLEOTIDE SEQUENCE [LARGE SCALE GENOMIC DNA]</scope>
</reference>
<name>A0A217EQQ7_9CAUD</name>